<dbReference type="InterPro" id="IPR036721">
    <property type="entry name" value="RCK_C_sf"/>
</dbReference>
<dbReference type="Gene3D" id="3.40.50.720">
    <property type="entry name" value="NAD(P)-binding Rossmann-like Domain"/>
    <property type="match status" value="1"/>
</dbReference>
<evidence type="ECO:0000313" key="3">
    <source>
        <dbReference type="Proteomes" id="UP000470875"/>
    </source>
</evidence>
<dbReference type="GO" id="GO:0006813">
    <property type="term" value="P:potassium ion transport"/>
    <property type="evidence" value="ECO:0007669"/>
    <property type="project" value="InterPro"/>
</dbReference>
<dbReference type="InterPro" id="IPR036291">
    <property type="entry name" value="NAD(P)-bd_dom_sf"/>
</dbReference>
<keyword evidence="3" id="KW-1185">Reference proteome</keyword>
<evidence type="ECO:0000259" key="1">
    <source>
        <dbReference type="PROSITE" id="PS51201"/>
    </source>
</evidence>
<dbReference type="EMBL" id="VULO01000010">
    <property type="protein sequence ID" value="MSS84827.1"/>
    <property type="molecule type" value="Genomic_DNA"/>
</dbReference>
<dbReference type="Proteomes" id="UP000470875">
    <property type="component" value="Unassembled WGS sequence"/>
</dbReference>
<evidence type="ECO:0000313" key="2">
    <source>
        <dbReference type="EMBL" id="MSS84827.1"/>
    </source>
</evidence>
<dbReference type="AlphaFoldDB" id="A0A6N7VSR2"/>
<dbReference type="PROSITE" id="PS51201">
    <property type="entry name" value="RCK_N"/>
    <property type="match status" value="1"/>
</dbReference>
<proteinExistence type="predicted"/>
<reference evidence="2 3" key="1">
    <citation type="submission" date="2019-08" db="EMBL/GenBank/DDBJ databases">
        <title>In-depth cultivation of the pig gut microbiome towards novel bacterial diversity and tailored functional studies.</title>
        <authorList>
            <person name="Wylensek D."/>
            <person name="Hitch T.C.A."/>
            <person name="Clavel T."/>
        </authorList>
    </citation>
    <scope>NUCLEOTIDE SEQUENCE [LARGE SCALE GENOMIC DNA]</scope>
    <source>
        <strain evidence="2 3">WB03_NA08</strain>
    </source>
</reference>
<dbReference type="Pfam" id="PF02254">
    <property type="entry name" value="TrkA_N"/>
    <property type="match status" value="1"/>
</dbReference>
<dbReference type="PANTHER" id="PTHR43833:SF8">
    <property type="entry name" value="TRK SYSTEM POTASSIUM UPTAKE PROTEIN TRKA"/>
    <property type="match status" value="1"/>
</dbReference>
<dbReference type="PANTHER" id="PTHR43833">
    <property type="entry name" value="POTASSIUM CHANNEL PROTEIN 2-RELATED-RELATED"/>
    <property type="match status" value="1"/>
</dbReference>
<dbReference type="InterPro" id="IPR050721">
    <property type="entry name" value="Trk_Ktr_HKT_K-transport"/>
</dbReference>
<accession>A0A6N7VSR2</accession>
<dbReference type="SUPFAM" id="SSF51735">
    <property type="entry name" value="NAD(P)-binding Rossmann-fold domains"/>
    <property type="match status" value="1"/>
</dbReference>
<comment type="caution">
    <text evidence="2">The sequence shown here is derived from an EMBL/GenBank/DDBJ whole genome shotgun (WGS) entry which is preliminary data.</text>
</comment>
<sequence>MGCGRVGARLAGELDEAGHSVAIIDIDAEAFERLDDDFSGQRVTGNGFHRSVLERAGIEEAYGFIATASGDNSNMVAARTVSQMYQVERVVARISDPERAAFCERLGIPTVAAVLRVSAALMKRVLPPNATTVWDDPTGRVGLCLIRPQSSWIGVPIETVEKLTKSKVAFVARLATVTIPTKNAVVQEQDELYLAIPREEETRVRKILSRAPEERK</sequence>
<feature type="domain" description="RCK N-terminal" evidence="1">
    <location>
        <begin position="1"/>
        <end position="113"/>
    </location>
</feature>
<organism evidence="2 3">
    <name type="scientific">Scrofimicrobium canadense</name>
    <dbReference type="NCBI Taxonomy" id="2652290"/>
    <lineage>
        <taxon>Bacteria</taxon>
        <taxon>Bacillati</taxon>
        <taxon>Actinomycetota</taxon>
        <taxon>Actinomycetes</taxon>
        <taxon>Actinomycetales</taxon>
        <taxon>Actinomycetaceae</taxon>
        <taxon>Scrofimicrobium</taxon>
    </lineage>
</organism>
<protein>
    <submittedName>
        <fullName evidence="2">TrkA family potassium uptake protein</fullName>
    </submittedName>
</protein>
<dbReference type="InterPro" id="IPR003148">
    <property type="entry name" value="RCK_N"/>
</dbReference>
<gene>
    <name evidence="2" type="ORF">FYJ24_08635</name>
</gene>
<dbReference type="Gene3D" id="3.30.70.1450">
    <property type="entry name" value="Regulator of K+ conductance, C-terminal domain"/>
    <property type="match status" value="1"/>
</dbReference>
<name>A0A6N7VSR2_9ACTO</name>